<accession>A0A0F3IKV8</accession>
<protein>
    <submittedName>
        <fullName evidence="1">Excinuclease ABC subunit C</fullName>
    </submittedName>
</protein>
<sequence>ASVPQTKSAMLDTIIVPAQKEGFDRVFLGEQCWYAIRISGGMLDKIKYIAGYQTQPISAITHYAPVSRIEPYGEEGKYKVVFSERAKLIGPIPFADAPQGIMQGPRYTSFSKLRSAKKLAELLIK</sequence>
<evidence type="ECO:0000313" key="2">
    <source>
        <dbReference type="Proteomes" id="UP000033774"/>
    </source>
</evidence>
<proteinExistence type="predicted"/>
<dbReference type="Proteomes" id="UP000033774">
    <property type="component" value="Unassembled WGS sequence"/>
</dbReference>
<keyword evidence="2" id="KW-1185">Reference proteome</keyword>
<comment type="caution">
    <text evidence="1">The sequence shown here is derived from an EMBL/GenBank/DDBJ whole genome shotgun (WGS) entry which is preliminary data.</text>
</comment>
<reference evidence="1 2" key="1">
    <citation type="submission" date="2015-03" db="EMBL/GenBank/DDBJ databases">
        <title>Draft genome sequence of Elstera litoralis.</title>
        <authorList>
            <person name="Rahalkar M.C."/>
            <person name="Dhakephalkar P.K."/>
            <person name="Pore S.D."/>
            <person name="Arora P."/>
            <person name="Kapse N.G."/>
            <person name="Pandit P.S."/>
        </authorList>
    </citation>
    <scope>NUCLEOTIDE SEQUENCE [LARGE SCALE GENOMIC DNA]</scope>
    <source>
        <strain evidence="1 2">Dia-1</strain>
    </source>
</reference>
<gene>
    <name evidence="1" type="ORF">VZ95_20180</name>
</gene>
<feature type="non-terminal residue" evidence="1">
    <location>
        <position position="1"/>
    </location>
</feature>
<dbReference type="AlphaFoldDB" id="A0A0F3IKV8"/>
<evidence type="ECO:0000313" key="1">
    <source>
        <dbReference type="EMBL" id="KJV07158.1"/>
    </source>
</evidence>
<organism evidence="1 2">
    <name type="scientific">Elstera litoralis</name>
    <dbReference type="NCBI Taxonomy" id="552518"/>
    <lineage>
        <taxon>Bacteria</taxon>
        <taxon>Pseudomonadati</taxon>
        <taxon>Pseudomonadota</taxon>
        <taxon>Alphaproteobacteria</taxon>
        <taxon>Rhodospirillales</taxon>
        <taxon>Rhodospirillaceae</taxon>
        <taxon>Elstera</taxon>
    </lineage>
</organism>
<dbReference type="EMBL" id="LAJY01000852">
    <property type="protein sequence ID" value="KJV07158.1"/>
    <property type="molecule type" value="Genomic_DNA"/>
</dbReference>
<name>A0A0F3IKV8_9PROT</name>